<organism evidence="2 3">
    <name type="scientific">Stylosanthes scabra</name>
    <dbReference type="NCBI Taxonomy" id="79078"/>
    <lineage>
        <taxon>Eukaryota</taxon>
        <taxon>Viridiplantae</taxon>
        <taxon>Streptophyta</taxon>
        <taxon>Embryophyta</taxon>
        <taxon>Tracheophyta</taxon>
        <taxon>Spermatophyta</taxon>
        <taxon>Magnoliopsida</taxon>
        <taxon>eudicotyledons</taxon>
        <taxon>Gunneridae</taxon>
        <taxon>Pentapetalae</taxon>
        <taxon>rosids</taxon>
        <taxon>fabids</taxon>
        <taxon>Fabales</taxon>
        <taxon>Fabaceae</taxon>
        <taxon>Papilionoideae</taxon>
        <taxon>50 kb inversion clade</taxon>
        <taxon>dalbergioids sensu lato</taxon>
        <taxon>Dalbergieae</taxon>
        <taxon>Pterocarpus clade</taxon>
        <taxon>Stylosanthes</taxon>
    </lineage>
</organism>
<reference evidence="2 3" key="1">
    <citation type="journal article" date="2023" name="Plants (Basel)">
        <title>Bridging the Gap: Combining Genomics and Transcriptomics Approaches to Understand Stylosanthes scabra, an Orphan Legume from the Brazilian Caatinga.</title>
        <authorList>
            <person name="Ferreira-Neto J.R.C."/>
            <person name="da Silva M.D."/>
            <person name="Binneck E."/>
            <person name="de Melo N.F."/>
            <person name="da Silva R.H."/>
            <person name="de Melo A.L.T.M."/>
            <person name="Pandolfi V."/>
            <person name="Bustamante F.O."/>
            <person name="Brasileiro-Vidal A.C."/>
            <person name="Benko-Iseppon A.M."/>
        </authorList>
    </citation>
    <scope>NUCLEOTIDE SEQUENCE [LARGE SCALE GENOMIC DNA]</scope>
    <source>
        <tissue evidence="2">Leaves</tissue>
    </source>
</reference>
<gene>
    <name evidence="2" type="ORF">PIB30_072464</name>
</gene>
<comment type="caution">
    <text evidence="2">The sequence shown here is derived from an EMBL/GenBank/DDBJ whole genome shotgun (WGS) entry which is preliminary data.</text>
</comment>
<feature type="compositionally biased region" description="Low complexity" evidence="1">
    <location>
        <begin position="19"/>
        <end position="31"/>
    </location>
</feature>
<name>A0ABU6ZMU3_9FABA</name>
<keyword evidence="3" id="KW-1185">Reference proteome</keyword>
<evidence type="ECO:0000313" key="2">
    <source>
        <dbReference type="EMBL" id="MED6223277.1"/>
    </source>
</evidence>
<feature type="non-terminal residue" evidence="2">
    <location>
        <position position="1"/>
    </location>
</feature>
<accession>A0ABU6ZMU3</accession>
<feature type="region of interest" description="Disordered" evidence="1">
    <location>
        <begin position="1"/>
        <end position="38"/>
    </location>
</feature>
<protein>
    <submittedName>
        <fullName evidence="2">Uncharacterized protein</fullName>
    </submittedName>
</protein>
<dbReference type="Proteomes" id="UP001341840">
    <property type="component" value="Unassembled WGS sequence"/>
</dbReference>
<evidence type="ECO:0000256" key="1">
    <source>
        <dbReference type="SAM" id="MobiDB-lite"/>
    </source>
</evidence>
<sequence>KTEPYLPPIHSSTSRRHSPWWTASSSPAISSHKSETNDHRLLQHRESHCAATTVLADSNVDQPRAATTVLAVTPFAIFSPLPLQVSQFASFPFSFLRC</sequence>
<evidence type="ECO:0000313" key="3">
    <source>
        <dbReference type="Proteomes" id="UP001341840"/>
    </source>
</evidence>
<dbReference type="EMBL" id="JASCZI010272719">
    <property type="protein sequence ID" value="MED6223277.1"/>
    <property type="molecule type" value="Genomic_DNA"/>
</dbReference>
<proteinExistence type="predicted"/>